<proteinExistence type="predicted"/>
<accession>A0AAN1RYX3</accession>
<dbReference type="RefSeq" id="WP_029581145.1">
    <property type="nucleotide sequence ID" value="NZ_CP012076.1"/>
</dbReference>
<reference evidence="4" key="1">
    <citation type="submission" date="2017-10" db="EMBL/GenBank/DDBJ databases">
        <title>Whole genome sequencing of various Bordetella species.</title>
        <authorList>
            <person name="Weigand M.R."/>
            <person name="Loparev V."/>
            <person name="Peng Y."/>
            <person name="Bowden K.E."/>
            <person name="Tondella M.L."/>
            <person name="Williams M.M."/>
        </authorList>
    </citation>
    <scope>NUCLEOTIDE SEQUENCE [LARGE SCALE GENOMIC DNA]</scope>
    <source>
        <strain evidence="4">H720</strain>
    </source>
</reference>
<evidence type="ECO:0008006" key="5">
    <source>
        <dbReference type="Google" id="ProtNLM"/>
    </source>
</evidence>
<organism evidence="3 4">
    <name type="scientific">Bordetella hinzii</name>
    <dbReference type="NCBI Taxonomy" id="103855"/>
    <lineage>
        <taxon>Bacteria</taxon>
        <taxon>Pseudomonadati</taxon>
        <taxon>Pseudomonadota</taxon>
        <taxon>Betaproteobacteria</taxon>
        <taxon>Burkholderiales</taxon>
        <taxon>Alcaligenaceae</taxon>
        <taxon>Bordetella</taxon>
    </lineage>
</organism>
<dbReference type="GeneID" id="92993994"/>
<dbReference type="KEGG" id="bhz:ACR54_02573"/>
<dbReference type="NCBIfam" id="NF033674">
    <property type="entry name" value="stress_OB_fold"/>
    <property type="match status" value="1"/>
</dbReference>
<evidence type="ECO:0000313" key="4">
    <source>
        <dbReference type="Proteomes" id="UP000282741"/>
    </source>
</evidence>
<feature type="chain" id="PRO_5042936865" description="Bacterial OB-fold domain-containing protein" evidence="2">
    <location>
        <begin position="25"/>
        <end position="138"/>
    </location>
</feature>
<gene>
    <name evidence="3" type="ORF">CS347_18035</name>
</gene>
<dbReference type="EMBL" id="CP024172">
    <property type="protein sequence ID" value="AZW18528.1"/>
    <property type="molecule type" value="Genomic_DNA"/>
</dbReference>
<evidence type="ECO:0000313" key="3">
    <source>
        <dbReference type="EMBL" id="AZW18528.1"/>
    </source>
</evidence>
<dbReference type="InterPro" id="IPR005220">
    <property type="entry name" value="CarO-like"/>
</dbReference>
<evidence type="ECO:0000256" key="2">
    <source>
        <dbReference type="SAM" id="SignalP"/>
    </source>
</evidence>
<dbReference type="InterPro" id="IPR036700">
    <property type="entry name" value="BOBF_sf"/>
</dbReference>
<sequence>MRLRLLLINAAAILLSLAGGQATAQYVGPAFDPNLTVRQMLSSAADDAYVVLRGRLVRRINDEKYLFDDGTGQVRVDIESHLFPHGTPINDQTQIEISGEFDREIMGTSEVEVKSLRVVEGGPAQSRPAAKAPAAPSR</sequence>
<dbReference type="SUPFAM" id="SSF101756">
    <property type="entry name" value="Hypothetical protein YgiW"/>
    <property type="match status" value="1"/>
</dbReference>
<dbReference type="Gene3D" id="2.40.50.200">
    <property type="entry name" value="Bacterial OB-fold"/>
    <property type="match status" value="1"/>
</dbReference>
<dbReference type="AlphaFoldDB" id="A0AAN1RYX3"/>
<evidence type="ECO:0000256" key="1">
    <source>
        <dbReference type="ARBA" id="ARBA00022729"/>
    </source>
</evidence>
<dbReference type="Proteomes" id="UP000282741">
    <property type="component" value="Chromosome"/>
</dbReference>
<feature type="signal peptide" evidence="2">
    <location>
        <begin position="1"/>
        <end position="24"/>
    </location>
</feature>
<name>A0AAN1RYX3_9BORD</name>
<dbReference type="Pfam" id="PF04076">
    <property type="entry name" value="BOF"/>
    <property type="match status" value="1"/>
</dbReference>
<dbReference type="PANTHER" id="PTHR36571">
    <property type="entry name" value="PROTEIN YGIW"/>
    <property type="match status" value="1"/>
</dbReference>
<keyword evidence="1 2" id="KW-0732">Signal</keyword>
<protein>
    <recommendedName>
        <fullName evidence="5">Bacterial OB-fold domain-containing protein</fullName>
    </recommendedName>
</protein>
<dbReference type="PANTHER" id="PTHR36571:SF1">
    <property type="entry name" value="PROTEIN YGIW"/>
    <property type="match status" value="1"/>
</dbReference>